<dbReference type="GO" id="GO:0008115">
    <property type="term" value="F:sarcosine oxidase activity"/>
    <property type="evidence" value="ECO:0007669"/>
    <property type="project" value="TreeGrafter"/>
</dbReference>
<feature type="transmembrane region" description="Helical" evidence="7">
    <location>
        <begin position="277"/>
        <end position="296"/>
    </location>
</feature>
<dbReference type="SUPFAM" id="SSF51905">
    <property type="entry name" value="FAD/NAD(P)-binding domain"/>
    <property type="match status" value="1"/>
</dbReference>
<evidence type="ECO:0000256" key="6">
    <source>
        <dbReference type="ARBA" id="ARBA00023002"/>
    </source>
</evidence>
<feature type="transmembrane region" description="Helical" evidence="7">
    <location>
        <begin position="131"/>
        <end position="153"/>
    </location>
</feature>
<feature type="transmembrane region" description="Helical" evidence="7">
    <location>
        <begin position="160"/>
        <end position="180"/>
    </location>
</feature>
<feature type="transmembrane region" description="Helical" evidence="7">
    <location>
        <begin position="249"/>
        <end position="271"/>
    </location>
</feature>
<keyword evidence="7" id="KW-0812">Transmembrane</keyword>
<feature type="domain" description="FAD dependent oxidoreductase" evidence="8">
    <location>
        <begin position="279"/>
        <end position="648"/>
    </location>
</feature>
<dbReference type="SUPFAM" id="SSF103473">
    <property type="entry name" value="MFS general substrate transporter"/>
    <property type="match status" value="1"/>
</dbReference>
<dbReference type="AlphaFoldDB" id="A0AAN6DCS0"/>
<dbReference type="InterPro" id="IPR036188">
    <property type="entry name" value="FAD/NAD-bd_sf"/>
</dbReference>
<evidence type="ECO:0000313" key="10">
    <source>
        <dbReference type="Proteomes" id="UP001196530"/>
    </source>
</evidence>
<evidence type="ECO:0000313" key="9">
    <source>
        <dbReference type="EMBL" id="KAG7816170.1"/>
    </source>
</evidence>
<comment type="subcellular location">
    <subcellularLocation>
        <location evidence="2">Membrane</location>
        <topology evidence="2">Multi-pass membrane protein</topology>
    </subcellularLocation>
</comment>
<comment type="caution">
    <text evidence="9">The sequence shown here is derived from an EMBL/GenBank/DDBJ whole genome shotgun (WGS) entry which is preliminary data.</text>
</comment>
<evidence type="ECO:0000259" key="8">
    <source>
        <dbReference type="Pfam" id="PF01266"/>
    </source>
</evidence>
<dbReference type="GO" id="GO:0022857">
    <property type="term" value="F:transmembrane transporter activity"/>
    <property type="evidence" value="ECO:0007669"/>
    <property type="project" value="InterPro"/>
</dbReference>
<evidence type="ECO:0000256" key="5">
    <source>
        <dbReference type="ARBA" id="ARBA00022827"/>
    </source>
</evidence>
<dbReference type="Pfam" id="PF07690">
    <property type="entry name" value="MFS_1"/>
    <property type="match status" value="1"/>
</dbReference>
<evidence type="ECO:0000256" key="2">
    <source>
        <dbReference type="ARBA" id="ARBA00004141"/>
    </source>
</evidence>
<organism evidence="9 10">
    <name type="scientific">Pichia angusta</name>
    <name type="common">Yeast</name>
    <name type="synonym">Hansenula polymorpha</name>
    <dbReference type="NCBI Taxonomy" id="870730"/>
    <lineage>
        <taxon>Eukaryota</taxon>
        <taxon>Fungi</taxon>
        <taxon>Dikarya</taxon>
        <taxon>Ascomycota</taxon>
        <taxon>Saccharomycotina</taxon>
        <taxon>Pichiomycetes</taxon>
        <taxon>Pichiales</taxon>
        <taxon>Pichiaceae</taxon>
        <taxon>Ogataea</taxon>
    </lineage>
</organism>
<dbReference type="EMBL" id="JAHLUX010000012">
    <property type="protein sequence ID" value="KAG7816170.1"/>
    <property type="molecule type" value="Genomic_DNA"/>
</dbReference>
<dbReference type="InterPro" id="IPR045170">
    <property type="entry name" value="MTOX"/>
</dbReference>
<comment type="similarity">
    <text evidence="3">Belongs to the MSOX/MTOX family.</text>
</comment>
<protein>
    <recommendedName>
        <fullName evidence="8">FAD dependent oxidoreductase domain-containing protein</fullName>
    </recommendedName>
</protein>
<keyword evidence="5" id="KW-0274">FAD</keyword>
<evidence type="ECO:0000256" key="1">
    <source>
        <dbReference type="ARBA" id="ARBA00001974"/>
    </source>
</evidence>
<dbReference type="Proteomes" id="UP001196530">
    <property type="component" value="Unassembled WGS sequence"/>
</dbReference>
<keyword evidence="7" id="KW-1133">Transmembrane helix</keyword>
<feature type="transmembrane region" description="Helical" evidence="7">
    <location>
        <begin position="192"/>
        <end position="209"/>
    </location>
</feature>
<dbReference type="GO" id="GO:0050660">
    <property type="term" value="F:flavin adenine dinucleotide binding"/>
    <property type="evidence" value="ECO:0007669"/>
    <property type="project" value="InterPro"/>
</dbReference>
<keyword evidence="7" id="KW-0472">Membrane</keyword>
<dbReference type="Gene3D" id="3.30.9.10">
    <property type="entry name" value="D-Amino Acid Oxidase, subunit A, domain 2"/>
    <property type="match status" value="1"/>
</dbReference>
<keyword evidence="4" id="KW-0285">Flavoprotein</keyword>
<dbReference type="GO" id="GO:0016020">
    <property type="term" value="C:membrane"/>
    <property type="evidence" value="ECO:0007669"/>
    <property type="project" value="UniProtKB-SubCell"/>
</dbReference>
<dbReference type="InterPro" id="IPR036259">
    <property type="entry name" value="MFS_trans_sf"/>
</dbReference>
<evidence type="ECO:0000256" key="3">
    <source>
        <dbReference type="ARBA" id="ARBA00010989"/>
    </source>
</evidence>
<gene>
    <name evidence="9" type="ORF">KL928_005136</name>
</gene>
<accession>A0AAN6DCS0</accession>
<dbReference type="PANTHER" id="PTHR10961">
    <property type="entry name" value="PEROXISOMAL SARCOSINE OXIDASE"/>
    <property type="match status" value="1"/>
</dbReference>
<dbReference type="Pfam" id="PF01266">
    <property type="entry name" value="DAO"/>
    <property type="match status" value="1"/>
</dbReference>
<dbReference type="InterPro" id="IPR011701">
    <property type="entry name" value="MFS"/>
</dbReference>
<dbReference type="InterPro" id="IPR006076">
    <property type="entry name" value="FAD-dep_OxRdtase"/>
</dbReference>
<sequence length="700" mass="77957">MFASSVINGALSALATTFGSAIPTWKYIYVLVGSISFVWSVVIFWFLPDSPINAKFLTEREKVFMVKRIADNATGVENNMWKWEQVKEAFLDVRVYLIMLFNFGINIPNGGLSTYNSIIINNLGFTPVKSALMGIPTGVIASIATFFFTWLGARWKNRRCLVSIISLIIPLIGSIILYAVDQTKVGPQLLGLYLMYFYFAPYVVMMSCVQANTSGSTKKSVTYGFNYLGYCGGAITGTQTFRSNQAPKYTGGFISMIVAYCVSLLEFDIVYMTSPKSSVLIVGAGTFGLSTALQLLRKGHKNVTLLDPYAIPSPLAAGNDINKIFQSTVSDEFYSELALEALELWRSDPVYQPAFHEVGIVYGATGDAAVAEINQRYSRLNSKGEEIQKLETPGDFAKLIQWKGDLADDLKSLDLESRFKNWKGYFQKNKCGWTFAALALNNAWKECKEKGAHFFRDAAEELLIQGPNCVGVRTYSGAILKADRVVICAGANSTKLLNYRGQLLAKCWTVGHIKLTSDEAKALKHSPVLLNLDEGFLFEPDENGILKFCNEFPGYINQDGTENISGPLYRDQIPVEAEKQMRGFLKQVFPQISTRPFDAAKICWCTDTPDRHFLICEHPDLNGLILATGDSGQGFKYMPIIGHYISDLVMKGESGLPEVHRKAWRWRPESAEGRDIYNLQGRFGGSNRVKDLSELSDWTN</sequence>
<evidence type="ECO:0000256" key="7">
    <source>
        <dbReference type="SAM" id="Phobius"/>
    </source>
</evidence>
<dbReference type="Gene3D" id="1.20.1250.20">
    <property type="entry name" value="MFS general substrate transporter like domains"/>
    <property type="match status" value="1"/>
</dbReference>
<dbReference type="Gene3D" id="3.50.50.60">
    <property type="entry name" value="FAD/NAD(P)-binding domain"/>
    <property type="match status" value="1"/>
</dbReference>
<dbReference type="GO" id="GO:0051698">
    <property type="term" value="F:saccharopine oxidase activity"/>
    <property type="evidence" value="ECO:0007669"/>
    <property type="project" value="TreeGrafter"/>
</dbReference>
<evidence type="ECO:0000256" key="4">
    <source>
        <dbReference type="ARBA" id="ARBA00022630"/>
    </source>
</evidence>
<comment type="cofactor">
    <cofactor evidence="1">
        <name>FAD</name>
        <dbReference type="ChEBI" id="CHEBI:57692"/>
    </cofactor>
</comment>
<dbReference type="RefSeq" id="XP_043057723.1">
    <property type="nucleotide sequence ID" value="XM_043205912.1"/>
</dbReference>
<proteinExistence type="inferred from homology"/>
<keyword evidence="6" id="KW-0560">Oxidoreductase</keyword>
<dbReference type="PANTHER" id="PTHR10961:SF26">
    <property type="entry name" value="L-SACCHAROPINE OXIDASE"/>
    <property type="match status" value="1"/>
</dbReference>
<dbReference type="GeneID" id="66129187"/>
<feature type="transmembrane region" description="Helical" evidence="7">
    <location>
        <begin position="29"/>
        <end position="47"/>
    </location>
</feature>
<name>A0AAN6DCS0_PICAN</name>
<reference evidence="9" key="1">
    <citation type="journal article" date="2021" name="G3 (Bethesda)">
        <title>Genomic diversity, chromosomal rearrangements, and interspecies hybridization in the ogataea polymorpha species complex.</title>
        <authorList>
            <person name="Hanson S.J."/>
            <person name="Cinneide E.O."/>
            <person name="Salzberg L.I."/>
            <person name="Wolfe K.H."/>
            <person name="McGowan J."/>
            <person name="Fitzpatrick D.A."/>
            <person name="Matlin K."/>
        </authorList>
    </citation>
    <scope>NUCLEOTIDE SEQUENCE</scope>
    <source>
        <strain evidence="9">61-244</strain>
    </source>
</reference>